<sequence>MSSPQFLLRCGCSRGARPTVVIKLSRLLLYQVVRQFFSPPHFFHLSKTLTLFRALRSPPQPPVSLVNSSSHGVHQVVASPDQCL</sequence>
<gene>
    <name evidence="2" type="ORF">F2Q70_00011001</name>
</gene>
<feature type="region of interest" description="Disordered" evidence="1">
    <location>
        <begin position="62"/>
        <end position="84"/>
    </location>
</feature>
<organism evidence="2">
    <name type="scientific">Brassica cretica</name>
    <name type="common">Mustard</name>
    <dbReference type="NCBI Taxonomy" id="69181"/>
    <lineage>
        <taxon>Eukaryota</taxon>
        <taxon>Viridiplantae</taxon>
        <taxon>Streptophyta</taxon>
        <taxon>Embryophyta</taxon>
        <taxon>Tracheophyta</taxon>
        <taxon>Spermatophyta</taxon>
        <taxon>Magnoliopsida</taxon>
        <taxon>eudicotyledons</taxon>
        <taxon>Gunneridae</taxon>
        <taxon>Pentapetalae</taxon>
        <taxon>rosids</taxon>
        <taxon>malvids</taxon>
        <taxon>Brassicales</taxon>
        <taxon>Brassicaceae</taxon>
        <taxon>Brassiceae</taxon>
        <taxon>Brassica</taxon>
    </lineage>
</organism>
<dbReference type="AlphaFoldDB" id="A0A8S9M1Z1"/>
<evidence type="ECO:0000256" key="1">
    <source>
        <dbReference type="SAM" id="MobiDB-lite"/>
    </source>
</evidence>
<name>A0A8S9M1Z1_BRACR</name>
<evidence type="ECO:0000313" key="2">
    <source>
        <dbReference type="EMBL" id="KAF2611293.1"/>
    </source>
</evidence>
<accession>A0A8S9M1Z1</accession>
<comment type="caution">
    <text evidence="2">The sequence shown here is derived from an EMBL/GenBank/DDBJ whole genome shotgun (WGS) entry which is preliminary data.</text>
</comment>
<dbReference type="EMBL" id="QGKY02000089">
    <property type="protein sequence ID" value="KAF2611293.1"/>
    <property type="molecule type" value="Genomic_DNA"/>
</dbReference>
<protein>
    <submittedName>
        <fullName evidence="2">Uncharacterized protein</fullName>
    </submittedName>
</protein>
<reference evidence="2" key="1">
    <citation type="submission" date="2019-12" db="EMBL/GenBank/DDBJ databases">
        <title>Genome sequencing and annotation of Brassica cretica.</title>
        <authorList>
            <person name="Studholme D.J."/>
            <person name="Sarris P.F."/>
        </authorList>
    </citation>
    <scope>NUCLEOTIDE SEQUENCE</scope>
    <source>
        <strain evidence="2">PFS-102/07</strain>
        <tissue evidence="2">Leaf</tissue>
    </source>
</reference>
<proteinExistence type="predicted"/>